<keyword evidence="3" id="KW-1185">Reference proteome</keyword>
<dbReference type="EMBL" id="BGPR01025590">
    <property type="protein sequence ID" value="GBN94623.1"/>
    <property type="molecule type" value="Genomic_DNA"/>
</dbReference>
<evidence type="ECO:0000256" key="1">
    <source>
        <dbReference type="SAM" id="Phobius"/>
    </source>
</evidence>
<keyword evidence="1" id="KW-0812">Transmembrane</keyword>
<dbReference type="AlphaFoldDB" id="A0A4Y2T481"/>
<comment type="caution">
    <text evidence="2">The sequence shown here is derived from an EMBL/GenBank/DDBJ whole genome shotgun (WGS) entry which is preliminary data.</text>
</comment>
<evidence type="ECO:0000313" key="2">
    <source>
        <dbReference type="EMBL" id="GBN94623.1"/>
    </source>
</evidence>
<name>A0A4Y2T481_ARAVE</name>
<feature type="transmembrane region" description="Helical" evidence="1">
    <location>
        <begin position="89"/>
        <end position="107"/>
    </location>
</feature>
<protein>
    <submittedName>
        <fullName evidence="2">Uncharacterized protein</fullName>
    </submittedName>
</protein>
<reference evidence="2 3" key="1">
    <citation type="journal article" date="2019" name="Sci. Rep.">
        <title>Orb-weaving spider Araneus ventricosus genome elucidates the spidroin gene catalogue.</title>
        <authorList>
            <person name="Kono N."/>
            <person name="Nakamura H."/>
            <person name="Ohtoshi R."/>
            <person name="Moran D.A.P."/>
            <person name="Shinohara A."/>
            <person name="Yoshida Y."/>
            <person name="Fujiwara M."/>
            <person name="Mori M."/>
            <person name="Tomita M."/>
            <person name="Arakawa K."/>
        </authorList>
    </citation>
    <scope>NUCLEOTIDE SEQUENCE [LARGE SCALE GENOMIC DNA]</scope>
</reference>
<keyword evidence="1" id="KW-0472">Membrane</keyword>
<keyword evidence="1" id="KW-1133">Transmembrane helix</keyword>
<gene>
    <name evidence="2" type="ORF">AVEN_115582_1</name>
</gene>
<evidence type="ECO:0000313" key="3">
    <source>
        <dbReference type="Proteomes" id="UP000499080"/>
    </source>
</evidence>
<proteinExistence type="predicted"/>
<organism evidence="2 3">
    <name type="scientific">Araneus ventricosus</name>
    <name type="common">Orbweaver spider</name>
    <name type="synonym">Epeira ventricosa</name>
    <dbReference type="NCBI Taxonomy" id="182803"/>
    <lineage>
        <taxon>Eukaryota</taxon>
        <taxon>Metazoa</taxon>
        <taxon>Ecdysozoa</taxon>
        <taxon>Arthropoda</taxon>
        <taxon>Chelicerata</taxon>
        <taxon>Arachnida</taxon>
        <taxon>Araneae</taxon>
        <taxon>Araneomorphae</taxon>
        <taxon>Entelegynae</taxon>
        <taxon>Araneoidea</taxon>
        <taxon>Araneidae</taxon>
        <taxon>Araneus</taxon>
    </lineage>
</organism>
<accession>A0A4Y2T481</accession>
<sequence>MCCCNTLYVKEPEMVPERLLQAGKCKIVFLCHKESIKYVLTGPQMEGKGESFSDLSVGGGPFAYMPSTHHPEAQFSDWQSRPAAFSPGFYFWLYSIQSLIFALQLKFN</sequence>
<dbReference type="Proteomes" id="UP000499080">
    <property type="component" value="Unassembled WGS sequence"/>
</dbReference>